<evidence type="ECO:0000313" key="2">
    <source>
        <dbReference type="EMBL" id="ACL42074.1"/>
    </source>
</evidence>
<dbReference type="HOGENOM" id="CLU_1615621_0_0_11"/>
<dbReference type="RefSeq" id="WP_012623091.1">
    <property type="nucleotide sequence ID" value="NC_011879.1"/>
</dbReference>
<feature type="region of interest" description="Disordered" evidence="1">
    <location>
        <begin position="141"/>
        <end position="164"/>
    </location>
</feature>
<accession>B8HI27</accession>
<organism evidence="2 3">
    <name type="scientific">Pseudarthrobacter chlorophenolicus (strain ATCC 700700 / DSM 12829 / CIP 107037 / JCM 12360 / KCTC 9906 / NCIMB 13794 / A6)</name>
    <name type="common">Arthrobacter chlorophenolicus</name>
    <dbReference type="NCBI Taxonomy" id="452863"/>
    <lineage>
        <taxon>Bacteria</taxon>
        <taxon>Bacillati</taxon>
        <taxon>Actinomycetota</taxon>
        <taxon>Actinomycetes</taxon>
        <taxon>Micrococcales</taxon>
        <taxon>Micrococcaceae</taxon>
        <taxon>Pseudarthrobacter</taxon>
    </lineage>
</organism>
<dbReference type="OrthoDB" id="5193629at2"/>
<name>B8HI27_PSECP</name>
<dbReference type="EMBL" id="CP001342">
    <property type="protein sequence ID" value="ACL42074.1"/>
    <property type="molecule type" value="Genomic_DNA"/>
</dbReference>
<gene>
    <name evidence="2" type="ordered locus">Achl_4123</name>
</gene>
<reference evidence="2" key="1">
    <citation type="submission" date="2009-01" db="EMBL/GenBank/DDBJ databases">
        <title>Complete sequence of plasmid1 of Arthrobacter chlorophenolicus A6.</title>
        <authorList>
            <consortium name="US DOE Joint Genome Institute"/>
            <person name="Lucas S."/>
            <person name="Copeland A."/>
            <person name="Lapidus A."/>
            <person name="Glavina del Rio T."/>
            <person name="Tice H."/>
            <person name="Bruce D."/>
            <person name="Goodwin L."/>
            <person name="Pitluck S."/>
            <person name="Goltsman E."/>
            <person name="Clum A."/>
            <person name="Larimer F."/>
            <person name="Land M."/>
            <person name="Hauser L."/>
            <person name="Kyrpides N."/>
            <person name="Mikhailova N."/>
            <person name="Jansson J."/>
            <person name="Richardson P."/>
        </authorList>
    </citation>
    <scope>NUCLEOTIDE SEQUENCE [LARGE SCALE GENOMIC DNA]</scope>
    <source>
        <strain evidence="2">A6</strain>
        <plasmid evidence="2">pACHL01</plasmid>
    </source>
</reference>
<proteinExistence type="predicted"/>
<sequence>MTEILKTARSSYGDWKGTAAADEHQTTGHRTPYEVVGLDPDEWWIVGFDFQGADLTRKDGLYVYAVRKDSMGITNWDAIQLHGEANGSVPVTSFLVHGVAPVELISESFNQFQIQLRTRNVGHDLDIVARDDLNYDAETNTVLPRSSSEPGALAALREARRREE</sequence>
<keyword evidence="2" id="KW-0614">Plasmid</keyword>
<evidence type="ECO:0000313" key="3">
    <source>
        <dbReference type="Proteomes" id="UP000002505"/>
    </source>
</evidence>
<dbReference type="Proteomes" id="UP000002505">
    <property type="component" value="Plasmid pACHL01"/>
</dbReference>
<evidence type="ECO:0000256" key="1">
    <source>
        <dbReference type="SAM" id="MobiDB-lite"/>
    </source>
</evidence>
<dbReference type="AlphaFoldDB" id="B8HI27"/>
<dbReference type="KEGG" id="ach:Achl_4123"/>
<protein>
    <submittedName>
        <fullName evidence="2">Uncharacterized protein</fullName>
    </submittedName>
</protein>
<geneLocation type="plasmid" evidence="2 3">
    <name>pACHL01</name>
</geneLocation>
<keyword evidence="3" id="KW-1185">Reference proteome</keyword>